<keyword evidence="5" id="KW-0408">Iron</keyword>
<dbReference type="OrthoDB" id="7209371at2"/>
<dbReference type="InterPro" id="IPR003819">
    <property type="entry name" value="TauD/TfdA-like"/>
</dbReference>
<evidence type="ECO:0000256" key="3">
    <source>
        <dbReference type="ARBA" id="ARBA00022964"/>
    </source>
</evidence>
<evidence type="ECO:0000256" key="1">
    <source>
        <dbReference type="ARBA" id="ARBA00005896"/>
    </source>
</evidence>
<reference evidence="8" key="1">
    <citation type="submission" date="2017-02" db="EMBL/GenBank/DDBJ databases">
        <authorList>
            <person name="Varghese N."/>
            <person name="Submissions S."/>
        </authorList>
    </citation>
    <scope>NUCLEOTIDE SEQUENCE [LARGE SCALE GENOMIC DNA]</scope>
    <source>
        <strain evidence="8">UM2</strain>
    </source>
</reference>
<evidence type="ECO:0000313" key="8">
    <source>
        <dbReference type="Proteomes" id="UP000189818"/>
    </source>
</evidence>
<dbReference type="AlphaFoldDB" id="A0A1T5ERT6"/>
<dbReference type="GO" id="GO:0005737">
    <property type="term" value="C:cytoplasm"/>
    <property type="evidence" value="ECO:0007669"/>
    <property type="project" value="TreeGrafter"/>
</dbReference>
<proteinExistence type="inferred from homology"/>
<evidence type="ECO:0000313" key="7">
    <source>
        <dbReference type="EMBL" id="SKB86712.1"/>
    </source>
</evidence>
<organism evidence="7 8">
    <name type="scientific">Rhizorhabdus histidinilytica</name>
    <dbReference type="NCBI Taxonomy" id="439228"/>
    <lineage>
        <taxon>Bacteria</taxon>
        <taxon>Pseudomonadati</taxon>
        <taxon>Pseudomonadota</taxon>
        <taxon>Alphaproteobacteria</taxon>
        <taxon>Sphingomonadales</taxon>
        <taxon>Sphingomonadaceae</taxon>
        <taxon>Rhizorhabdus</taxon>
    </lineage>
</organism>
<keyword evidence="2" id="KW-0479">Metal-binding</keyword>
<gene>
    <name evidence="7" type="ORF">SAMN06295920_107180</name>
</gene>
<keyword evidence="8" id="KW-1185">Reference proteome</keyword>
<dbReference type="STRING" id="439228.SAMN06295920_107180"/>
<dbReference type="InterPro" id="IPR042098">
    <property type="entry name" value="TauD-like_sf"/>
</dbReference>
<name>A0A1T5ERT6_9SPHN</name>
<dbReference type="Pfam" id="PF02668">
    <property type="entry name" value="TauD"/>
    <property type="match status" value="1"/>
</dbReference>
<dbReference type="EMBL" id="FUYM01000007">
    <property type="protein sequence ID" value="SKB86712.1"/>
    <property type="molecule type" value="Genomic_DNA"/>
</dbReference>
<evidence type="ECO:0000256" key="2">
    <source>
        <dbReference type="ARBA" id="ARBA00022723"/>
    </source>
</evidence>
<dbReference type="InterPro" id="IPR051323">
    <property type="entry name" value="AtsK-like"/>
</dbReference>
<protein>
    <submittedName>
        <fullName evidence="7">Taurine dioxygenase</fullName>
    </submittedName>
</protein>
<dbReference type="Gene3D" id="3.60.130.10">
    <property type="entry name" value="Clavaminate synthase-like"/>
    <property type="match status" value="1"/>
</dbReference>
<evidence type="ECO:0000256" key="5">
    <source>
        <dbReference type="ARBA" id="ARBA00023004"/>
    </source>
</evidence>
<evidence type="ECO:0000256" key="4">
    <source>
        <dbReference type="ARBA" id="ARBA00023002"/>
    </source>
</evidence>
<dbReference type="SUPFAM" id="SSF51197">
    <property type="entry name" value="Clavaminate synthase-like"/>
    <property type="match status" value="1"/>
</dbReference>
<dbReference type="GO" id="GO:0016706">
    <property type="term" value="F:2-oxoglutarate-dependent dioxygenase activity"/>
    <property type="evidence" value="ECO:0007669"/>
    <property type="project" value="TreeGrafter"/>
</dbReference>
<dbReference type="Proteomes" id="UP000189818">
    <property type="component" value="Unassembled WGS sequence"/>
</dbReference>
<feature type="domain" description="TauD/TfdA-like" evidence="6">
    <location>
        <begin position="21"/>
        <end position="287"/>
    </location>
</feature>
<sequence>MVETVTADIPTQATGKAAFRIAPLTTHVGAELLDIDLAQDQPEGTFEEMRRLLAHYGVLFFRDQQLTVEQYVALGRRFGTLEGNDTLEHVEGAPQVGLLIKERDHVTSIGDMWHTDHSYMASPAKATMLRAIEVPPHGGDTLFTHIGHSFATLPEGLKATLRTLGALHSRTHLIKDGKYAAQYFKERPSKTATDKLGATAVHPVVIPHPETGQEMLFVNPGYVVKFDGWTAKHSAGLLASLYDHCLQPDYQCRFRWREDSIAIWDNRSVWHYAVNDYHGHRRVMQRLVIS</sequence>
<keyword evidence="3 7" id="KW-0223">Dioxygenase</keyword>
<dbReference type="RefSeq" id="WP_079649274.1">
    <property type="nucleotide sequence ID" value="NZ_FUYM01000007.1"/>
</dbReference>
<accession>A0A1T5ERT6</accession>
<dbReference type="GO" id="GO:0046872">
    <property type="term" value="F:metal ion binding"/>
    <property type="evidence" value="ECO:0007669"/>
    <property type="project" value="UniProtKB-KW"/>
</dbReference>
<dbReference type="PANTHER" id="PTHR30468:SF1">
    <property type="entry name" value="ALPHA-KETOGLUTARATE-DEPENDENT SULFONATE DIOXYGENASE"/>
    <property type="match status" value="1"/>
</dbReference>
<comment type="similarity">
    <text evidence="1">Belongs to the TfdA dioxygenase family.</text>
</comment>
<keyword evidence="4" id="KW-0560">Oxidoreductase</keyword>
<evidence type="ECO:0000259" key="6">
    <source>
        <dbReference type="Pfam" id="PF02668"/>
    </source>
</evidence>
<dbReference type="PANTHER" id="PTHR30468">
    <property type="entry name" value="ALPHA-KETOGLUTARATE-DEPENDENT SULFONATE DIOXYGENASE"/>
    <property type="match status" value="1"/>
</dbReference>